<comment type="pathway">
    <text evidence="1">Cofactor biosynthesis; adenosylcobalamin biosynthesis.</text>
</comment>
<evidence type="ECO:0000256" key="7">
    <source>
        <dbReference type="PIRNR" id="PIRNR036427"/>
    </source>
</evidence>
<proteinExistence type="inferred from homology"/>
<evidence type="ECO:0000256" key="6">
    <source>
        <dbReference type="ARBA" id="ARBA00022691"/>
    </source>
</evidence>
<evidence type="ECO:0000256" key="3">
    <source>
        <dbReference type="ARBA" id="ARBA00022573"/>
    </source>
</evidence>
<dbReference type="GO" id="GO:0032259">
    <property type="term" value="P:methylation"/>
    <property type="evidence" value="ECO:0007669"/>
    <property type="project" value="UniProtKB-KW"/>
</dbReference>
<keyword evidence="5 9" id="KW-0808">Transferase</keyword>
<dbReference type="PIRSF" id="PIRSF036427">
    <property type="entry name" value="Precrrn-2_mtase"/>
    <property type="match status" value="1"/>
</dbReference>
<protein>
    <submittedName>
        <fullName evidence="9">Precorrin-2/cobalt-factor-2 C20-methyltransferase</fullName>
    </submittedName>
</protein>
<dbReference type="OrthoDB" id="9804789at2"/>
<name>A0A4R1PW36_9FIRM</name>
<evidence type="ECO:0000256" key="4">
    <source>
        <dbReference type="ARBA" id="ARBA00022603"/>
    </source>
</evidence>
<feature type="domain" description="Tetrapyrrole methylase" evidence="8">
    <location>
        <begin position="5"/>
        <end position="212"/>
    </location>
</feature>
<dbReference type="AlphaFoldDB" id="A0A4R1PW36"/>
<evidence type="ECO:0000256" key="1">
    <source>
        <dbReference type="ARBA" id="ARBA00004953"/>
    </source>
</evidence>
<reference evidence="9 10" key="1">
    <citation type="submission" date="2019-03" db="EMBL/GenBank/DDBJ databases">
        <title>Genomic Encyclopedia of Type Strains, Phase IV (KMG-IV): sequencing the most valuable type-strain genomes for metagenomic binning, comparative biology and taxonomic classification.</title>
        <authorList>
            <person name="Goeker M."/>
        </authorList>
    </citation>
    <scope>NUCLEOTIDE SEQUENCE [LARGE SCALE GENOMIC DNA]</scope>
    <source>
        <strain evidence="9 10">DSM 15969</strain>
    </source>
</reference>
<dbReference type="CDD" id="cd11645">
    <property type="entry name" value="Precorrin_2_C20_MT"/>
    <property type="match status" value="1"/>
</dbReference>
<dbReference type="SUPFAM" id="SSF53790">
    <property type="entry name" value="Tetrapyrrole methylase"/>
    <property type="match status" value="1"/>
</dbReference>
<organism evidence="9 10">
    <name type="scientific">Anaerospora hongkongensis</name>
    <dbReference type="NCBI Taxonomy" id="244830"/>
    <lineage>
        <taxon>Bacteria</taxon>
        <taxon>Bacillati</taxon>
        <taxon>Bacillota</taxon>
        <taxon>Negativicutes</taxon>
        <taxon>Selenomonadales</taxon>
        <taxon>Sporomusaceae</taxon>
        <taxon>Anaerospora</taxon>
    </lineage>
</organism>
<dbReference type="InterPro" id="IPR014777">
    <property type="entry name" value="4pyrrole_Mease_sub1"/>
</dbReference>
<dbReference type="InterPro" id="IPR012382">
    <property type="entry name" value="CobI/CbiL"/>
</dbReference>
<evidence type="ECO:0000313" key="10">
    <source>
        <dbReference type="Proteomes" id="UP000295063"/>
    </source>
</evidence>
<dbReference type="Gene3D" id="3.30.950.10">
    <property type="entry name" value="Methyltransferase, Cobalt-precorrin-4 Transmethylase, Domain 2"/>
    <property type="match status" value="1"/>
</dbReference>
<dbReference type="PANTHER" id="PTHR43467">
    <property type="entry name" value="COBALT-PRECORRIN-2 C(20)-METHYLTRANSFERASE"/>
    <property type="match status" value="1"/>
</dbReference>
<dbReference type="NCBIfam" id="TIGR01467">
    <property type="entry name" value="cobI_cbiL"/>
    <property type="match status" value="1"/>
</dbReference>
<dbReference type="PANTHER" id="PTHR43467:SF2">
    <property type="entry name" value="COBALT-PRECORRIN-2 C(20)-METHYLTRANSFERASE"/>
    <property type="match status" value="1"/>
</dbReference>
<evidence type="ECO:0000256" key="5">
    <source>
        <dbReference type="ARBA" id="ARBA00022679"/>
    </source>
</evidence>
<dbReference type="EMBL" id="SLUI01000014">
    <property type="protein sequence ID" value="TCL35077.1"/>
    <property type="molecule type" value="Genomic_DNA"/>
</dbReference>
<dbReference type="UniPathway" id="UPA00148"/>
<dbReference type="InterPro" id="IPR006364">
    <property type="entry name" value="CobI/CbiL/CobIJ_dom"/>
</dbReference>
<dbReference type="RefSeq" id="WP_132082785.1">
    <property type="nucleotide sequence ID" value="NZ_SLUI01000014.1"/>
</dbReference>
<evidence type="ECO:0000259" key="8">
    <source>
        <dbReference type="Pfam" id="PF00590"/>
    </source>
</evidence>
<dbReference type="GO" id="GO:0009236">
    <property type="term" value="P:cobalamin biosynthetic process"/>
    <property type="evidence" value="ECO:0007669"/>
    <property type="project" value="UniProtKB-UniRule"/>
</dbReference>
<gene>
    <name evidence="9" type="ORF">EV210_11495</name>
</gene>
<keyword evidence="6" id="KW-0949">S-adenosyl-L-methionine</keyword>
<comment type="similarity">
    <text evidence="2 7">Belongs to the precorrin methyltransferase family.</text>
</comment>
<keyword evidence="10" id="KW-1185">Reference proteome</keyword>
<sequence length="236" mass="25739">MKGEFYGIGVGPGSPDLLTIRATQVLQMVDVVCVPRSSAENELVALHIAKPYIPQATEIVEISTPMTRDKAVLEAEWQRGAEKIAAYLQDGKKVAFITIGDAMLFSTYTYLLKRVQALAPEAAVESIPGITSFAAAAAHLNVALAEGNERLAIIPAVDDPGALHPVFEHFSNAVLMKVAGKYDQILDVLTEQELQDKAVFVSNLGRQDQYVTYDLESLCGKEKNYLSLILVKREGF</sequence>
<accession>A0A4R1PW36</accession>
<dbReference type="InterPro" id="IPR014776">
    <property type="entry name" value="4pyrrole_Mease_sub2"/>
</dbReference>
<dbReference type="GO" id="GO:0030788">
    <property type="term" value="F:precorrin-2 C20-methyltransferase activity"/>
    <property type="evidence" value="ECO:0007669"/>
    <property type="project" value="InterPro"/>
</dbReference>
<dbReference type="Proteomes" id="UP000295063">
    <property type="component" value="Unassembled WGS sequence"/>
</dbReference>
<dbReference type="InterPro" id="IPR000878">
    <property type="entry name" value="4pyrrol_Mease"/>
</dbReference>
<keyword evidence="3" id="KW-0169">Cobalamin biosynthesis</keyword>
<evidence type="ECO:0000313" key="9">
    <source>
        <dbReference type="EMBL" id="TCL35077.1"/>
    </source>
</evidence>
<dbReference type="Gene3D" id="3.40.1010.10">
    <property type="entry name" value="Cobalt-precorrin-4 Transmethylase, Domain 1"/>
    <property type="match status" value="1"/>
</dbReference>
<dbReference type="Pfam" id="PF00590">
    <property type="entry name" value="TP_methylase"/>
    <property type="match status" value="1"/>
</dbReference>
<comment type="caution">
    <text evidence="9">The sequence shown here is derived from an EMBL/GenBank/DDBJ whole genome shotgun (WGS) entry which is preliminary data.</text>
</comment>
<keyword evidence="4 9" id="KW-0489">Methyltransferase</keyword>
<dbReference type="InterPro" id="IPR035996">
    <property type="entry name" value="4pyrrol_Methylase_sf"/>
</dbReference>
<evidence type="ECO:0000256" key="2">
    <source>
        <dbReference type="ARBA" id="ARBA00005879"/>
    </source>
</evidence>